<evidence type="ECO:0000313" key="3">
    <source>
        <dbReference type="Proteomes" id="UP000809587"/>
    </source>
</evidence>
<evidence type="ECO:0008006" key="4">
    <source>
        <dbReference type="Google" id="ProtNLM"/>
    </source>
</evidence>
<organism evidence="2 3">
    <name type="scientific">Micromonospora humidisoli</name>
    <dbReference type="NCBI Taxonomy" id="2807622"/>
    <lineage>
        <taxon>Bacteria</taxon>
        <taxon>Bacillati</taxon>
        <taxon>Actinomycetota</taxon>
        <taxon>Actinomycetes</taxon>
        <taxon>Micromonosporales</taxon>
        <taxon>Micromonosporaceae</taxon>
        <taxon>Micromonospora</taxon>
    </lineage>
</organism>
<gene>
    <name evidence="2" type="ORF">JQN84_01105</name>
</gene>
<dbReference type="RefSeq" id="WP_204956543.1">
    <property type="nucleotide sequence ID" value="NZ_JAFEUO010000001.1"/>
</dbReference>
<keyword evidence="3" id="KW-1185">Reference proteome</keyword>
<keyword evidence="1" id="KW-0812">Transmembrane</keyword>
<sequence length="65" mass="6725">MTDPAAKKRQTAAWVSGLAIGIVIGLIMFRDAVGVAFGISIGIAFAIAFGAFDKKKEDGRDGEPG</sequence>
<evidence type="ECO:0000313" key="2">
    <source>
        <dbReference type="EMBL" id="MBM7081148.1"/>
    </source>
</evidence>
<name>A0ABS2J3P6_9ACTN</name>
<keyword evidence="1" id="KW-1133">Transmembrane helix</keyword>
<feature type="transmembrane region" description="Helical" evidence="1">
    <location>
        <begin position="35"/>
        <end position="52"/>
    </location>
</feature>
<proteinExistence type="predicted"/>
<keyword evidence="1" id="KW-0472">Membrane</keyword>
<dbReference type="Proteomes" id="UP000809587">
    <property type="component" value="Unassembled WGS sequence"/>
</dbReference>
<comment type="caution">
    <text evidence="2">The sequence shown here is derived from an EMBL/GenBank/DDBJ whole genome shotgun (WGS) entry which is preliminary data.</text>
</comment>
<evidence type="ECO:0000256" key="1">
    <source>
        <dbReference type="SAM" id="Phobius"/>
    </source>
</evidence>
<protein>
    <recommendedName>
        <fullName evidence="4">Glycine zipper family protein</fullName>
    </recommendedName>
</protein>
<reference evidence="2 3" key="1">
    <citation type="submission" date="2021-02" db="EMBL/GenBank/DDBJ databases">
        <authorList>
            <person name="Lee D.-H."/>
        </authorList>
    </citation>
    <scope>NUCLEOTIDE SEQUENCE [LARGE SCALE GENOMIC DNA]</scope>
    <source>
        <strain evidence="2 3">MMS20-R2-29</strain>
    </source>
</reference>
<feature type="transmembrane region" description="Helical" evidence="1">
    <location>
        <begin position="12"/>
        <end position="29"/>
    </location>
</feature>
<dbReference type="EMBL" id="JAFEUO010000001">
    <property type="protein sequence ID" value="MBM7081148.1"/>
    <property type="molecule type" value="Genomic_DNA"/>
</dbReference>
<accession>A0ABS2J3P6</accession>